<dbReference type="Proteomes" id="UP001372338">
    <property type="component" value="Unassembled WGS sequence"/>
</dbReference>
<evidence type="ECO:0000313" key="2">
    <source>
        <dbReference type="Proteomes" id="UP001372338"/>
    </source>
</evidence>
<protein>
    <submittedName>
        <fullName evidence="1">Uncharacterized protein</fullName>
    </submittedName>
</protein>
<dbReference type="EMBL" id="JAYWIO010000004">
    <property type="protein sequence ID" value="KAK7266004.1"/>
    <property type="molecule type" value="Genomic_DNA"/>
</dbReference>
<comment type="caution">
    <text evidence="1">The sequence shown here is derived from an EMBL/GenBank/DDBJ whole genome shotgun (WGS) entry which is preliminary data.</text>
</comment>
<evidence type="ECO:0000313" key="1">
    <source>
        <dbReference type="EMBL" id="KAK7266004.1"/>
    </source>
</evidence>
<name>A0AAN9I5Q5_CROPI</name>
<proteinExistence type="predicted"/>
<gene>
    <name evidence="1" type="ORF">RIF29_18643</name>
</gene>
<dbReference type="AlphaFoldDB" id="A0AAN9I5Q5"/>
<accession>A0AAN9I5Q5</accession>
<keyword evidence="2" id="KW-1185">Reference proteome</keyword>
<reference evidence="1 2" key="1">
    <citation type="submission" date="2024-01" db="EMBL/GenBank/DDBJ databases">
        <title>The genomes of 5 underutilized Papilionoideae crops provide insights into root nodulation and disease resistanc.</title>
        <authorList>
            <person name="Yuan L."/>
        </authorList>
    </citation>
    <scope>NUCLEOTIDE SEQUENCE [LARGE SCALE GENOMIC DNA]</scope>
    <source>
        <strain evidence="1">ZHUSHIDOU_FW_LH</strain>
        <tissue evidence="1">Leaf</tissue>
    </source>
</reference>
<sequence>MMCIHCFLHLVQSSQQLRLEIVDKVHNCCKNIIRRWRSWFGRHERKMKASMLGFVLRSKQCKGIGCKRPCDNAEMMWEDPGLVIEEILVEKWISNRKFCLNAHLESDVIDASVLEYVLGDISTSGR</sequence>
<organism evidence="1 2">
    <name type="scientific">Crotalaria pallida</name>
    <name type="common">Smooth rattlebox</name>
    <name type="synonym">Crotalaria striata</name>
    <dbReference type="NCBI Taxonomy" id="3830"/>
    <lineage>
        <taxon>Eukaryota</taxon>
        <taxon>Viridiplantae</taxon>
        <taxon>Streptophyta</taxon>
        <taxon>Embryophyta</taxon>
        <taxon>Tracheophyta</taxon>
        <taxon>Spermatophyta</taxon>
        <taxon>Magnoliopsida</taxon>
        <taxon>eudicotyledons</taxon>
        <taxon>Gunneridae</taxon>
        <taxon>Pentapetalae</taxon>
        <taxon>rosids</taxon>
        <taxon>fabids</taxon>
        <taxon>Fabales</taxon>
        <taxon>Fabaceae</taxon>
        <taxon>Papilionoideae</taxon>
        <taxon>50 kb inversion clade</taxon>
        <taxon>genistoids sensu lato</taxon>
        <taxon>core genistoids</taxon>
        <taxon>Crotalarieae</taxon>
        <taxon>Crotalaria</taxon>
    </lineage>
</organism>